<accession>A0A1H5NBJ0</accession>
<dbReference type="Proteomes" id="UP000199220">
    <property type="component" value="Unassembled WGS sequence"/>
</dbReference>
<sequence>MKRAIMLMFDSLNRHMLPPYDPQTWVQAPNFARLARRATRFEKFYAGSLPCIPARRELHTGRYNFLHRSWGPLEPFDESMPQILRDAGVHSHLVSDHPHYWEDGGATYHTRYTTWDFHRGQEGDPWKAVVQSGPRGAGGHERARVQDRINRTSMPTEVEHVQTRTVDAGLEFLETNHAADEWLLQLELFDPHEPFFTHQQYKDLYPADHDGSASPEAGTDWPDYRKVTESPDQLEHVRREYAALVSMCDRSLGRVLDAMDEYHLWEDTMLIVNTDHGFLLGEHGWWAKTVMPWFEELVHLPFFLWDPRSPEGAQDTTAVAQTIDIAPTLLRYFGMTPPESMQGKDLGLTSAAGDTGAVAGTLAEREGGLFGIHGGHVNVTDGRYVYMRSAATPSNAPLEQFTLMPTHMRERFPVSELAAWEPAEPFSFTQGLRTMRMETPTRWMNPWPHGTLLFDVERDPQQREPLLDDEVELRMLDLLVRLMRENDAPASQFARLGLPVEGPVGVEHLMAGRDAERAAATAQPMPDLAGHPARADLDRPVGELLGEPRTRDTLAAHAPDLAQTELLTVSPGTTLIDLAASGALPAAALTAIADDLAAMATQP</sequence>
<proteinExistence type="predicted"/>
<evidence type="ECO:0000313" key="6">
    <source>
        <dbReference type="Proteomes" id="UP000199220"/>
    </source>
</evidence>
<feature type="region of interest" description="Disordered" evidence="3">
    <location>
        <begin position="207"/>
        <end position="227"/>
    </location>
</feature>
<dbReference type="CDD" id="cd16148">
    <property type="entry name" value="sulfatase_like"/>
    <property type="match status" value="1"/>
</dbReference>
<dbReference type="EMBL" id="FNTX01000002">
    <property type="protein sequence ID" value="SEE99002.1"/>
    <property type="molecule type" value="Genomic_DNA"/>
</dbReference>
<dbReference type="InterPro" id="IPR000917">
    <property type="entry name" value="Sulfatase_N"/>
</dbReference>
<gene>
    <name evidence="5" type="ORF">SAMN04488554_4167</name>
</gene>
<evidence type="ECO:0000256" key="2">
    <source>
        <dbReference type="ARBA" id="ARBA00022801"/>
    </source>
</evidence>
<dbReference type="SUPFAM" id="SSF53649">
    <property type="entry name" value="Alkaline phosphatase-like"/>
    <property type="match status" value="1"/>
</dbReference>
<evidence type="ECO:0000259" key="4">
    <source>
        <dbReference type="Pfam" id="PF00884"/>
    </source>
</evidence>
<dbReference type="STRING" id="648782.SAMN04488554_4167"/>
<dbReference type="GO" id="GO:0046872">
    <property type="term" value="F:metal ion binding"/>
    <property type="evidence" value="ECO:0007669"/>
    <property type="project" value="UniProtKB-KW"/>
</dbReference>
<keyword evidence="2" id="KW-0378">Hydrolase</keyword>
<reference evidence="6" key="1">
    <citation type="submission" date="2016-10" db="EMBL/GenBank/DDBJ databases">
        <authorList>
            <person name="Varghese N."/>
            <person name="Submissions S."/>
        </authorList>
    </citation>
    <scope>NUCLEOTIDE SEQUENCE [LARGE SCALE GENOMIC DNA]</scope>
    <source>
        <strain evidence="6">DSM 21368</strain>
    </source>
</reference>
<dbReference type="GO" id="GO:0004423">
    <property type="term" value="F:iduronate-2-sulfatase activity"/>
    <property type="evidence" value="ECO:0007669"/>
    <property type="project" value="TreeGrafter"/>
</dbReference>
<dbReference type="InterPro" id="IPR017850">
    <property type="entry name" value="Alkaline_phosphatase_core_sf"/>
</dbReference>
<dbReference type="AlphaFoldDB" id="A0A1H5NBJ0"/>
<protein>
    <submittedName>
        <fullName evidence="5">Arylsulfatase A</fullName>
    </submittedName>
</protein>
<dbReference type="Gene3D" id="3.40.720.10">
    <property type="entry name" value="Alkaline Phosphatase, subunit A"/>
    <property type="match status" value="1"/>
</dbReference>
<feature type="domain" description="Sulfatase N-terminal" evidence="4">
    <location>
        <begin position="24"/>
        <end position="335"/>
    </location>
</feature>
<dbReference type="GO" id="GO:0005737">
    <property type="term" value="C:cytoplasm"/>
    <property type="evidence" value="ECO:0007669"/>
    <property type="project" value="TreeGrafter"/>
</dbReference>
<evidence type="ECO:0000256" key="3">
    <source>
        <dbReference type="SAM" id="MobiDB-lite"/>
    </source>
</evidence>
<dbReference type="RefSeq" id="WP_089775291.1">
    <property type="nucleotide sequence ID" value="NZ_FNTX01000002.1"/>
</dbReference>
<evidence type="ECO:0000256" key="1">
    <source>
        <dbReference type="ARBA" id="ARBA00022723"/>
    </source>
</evidence>
<dbReference type="PANTHER" id="PTHR45953">
    <property type="entry name" value="IDURONATE 2-SULFATASE"/>
    <property type="match status" value="1"/>
</dbReference>
<name>A0A1H5NBJ0_9MICO</name>
<evidence type="ECO:0000313" key="5">
    <source>
        <dbReference type="EMBL" id="SEE99002.1"/>
    </source>
</evidence>
<keyword evidence="6" id="KW-1185">Reference proteome</keyword>
<dbReference type="OrthoDB" id="9777306at2"/>
<dbReference type="PANTHER" id="PTHR45953:SF1">
    <property type="entry name" value="IDURONATE 2-SULFATASE"/>
    <property type="match status" value="1"/>
</dbReference>
<keyword evidence="1" id="KW-0479">Metal-binding</keyword>
<dbReference type="Pfam" id="PF00884">
    <property type="entry name" value="Sulfatase"/>
    <property type="match status" value="1"/>
</dbReference>
<organism evidence="5 6">
    <name type="scientific">Ruania alba</name>
    <dbReference type="NCBI Taxonomy" id="648782"/>
    <lineage>
        <taxon>Bacteria</taxon>
        <taxon>Bacillati</taxon>
        <taxon>Actinomycetota</taxon>
        <taxon>Actinomycetes</taxon>
        <taxon>Micrococcales</taxon>
        <taxon>Ruaniaceae</taxon>
        <taxon>Ruania</taxon>
    </lineage>
</organism>